<dbReference type="EMBL" id="JANHOG010000551">
    <property type="protein sequence ID" value="KAJ3553336.1"/>
    <property type="molecule type" value="Genomic_DNA"/>
</dbReference>
<evidence type="ECO:0000313" key="2">
    <source>
        <dbReference type="Proteomes" id="UP001148662"/>
    </source>
</evidence>
<evidence type="ECO:0000313" key="1">
    <source>
        <dbReference type="EMBL" id="KAJ3553336.1"/>
    </source>
</evidence>
<sequence>MNSLSLSPPSSQSVAAELTTIGNGYRLTHSFWTAAMALLIYDYVITLGDEVEFTWGKKLSIGRLLYWLILAPIQYSVSLSYGVNESETLIVMPRDTDCATFVVLDWPNAPDKASFLPHSSSHLTEADPLAVRIVICYPRILIYFDARCQFYFYWFAYSAWIAHFFINSILTLRIYAMYERRKSILAVLLTVFALECIAEVIMITFITSRFQTLHLPPFLPGCSPSNTTSWAWSIQFALQHGKHMPSLAILLIRDSFLFFGTVLAFILANLVSWHSGNPTAFSIFPVTITVFHSIIGCRMLINMQNALYNAWPQETAVATLPPIKFQRSWRNAISLTDTMSSATMSVPPLEERPELDRLRTQQLA</sequence>
<protein>
    <submittedName>
        <fullName evidence="1">Uncharacterized protein</fullName>
    </submittedName>
</protein>
<gene>
    <name evidence="1" type="ORF">NM688_g3669</name>
</gene>
<accession>A0ACC1T595</accession>
<organism evidence="1 2">
    <name type="scientific">Phlebia brevispora</name>
    <dbReference type="NCBI Taxonomy" id="194682"/>
    <lineage>
        <taxon>Eukaryota</taxon>
        <taxon>Fungi</taxon>
        <taxon>Dikarya</taxon>
        <taxon>Basidiomycota</taxon>
        <taxon>Agaricomycotina</taxon>
        <taxon>Agaricomycetes</taxon>
        <taxon>Polyporales</taxon>
        <taxon>Meruliaceae</taxon>
        <taxon>Phlebia</taxon>
    </lineage>
</organism>
<keyword evidence="2" id="KW-1185">Reference proteome</keyword>
<proteinExistence type="predicted"/>
<name>A0ACC1T595_9APHY</name>
<dbReference type="Proteomes" id="UP001148662">
    <property type="component" value="Unassembled WGS sequence"/>
</dbReference>
<reference evidence="1" key="1">
    <citation type="submission" date="2022-07" db="EMBL/GenBank/DDBJ databases">
        <title>Genome Sequence of Phlebia brevispora.</title>
        <authorList>
            <person name="Buettner E."/>
        </authorList>
    </citation>
    <scope>NUCLEOTIDE SEQUENCE</scope>
    <source>
        <strain evidence="1">MPL23</strain>
    </source>
</reference>
<comment type="caution">
    <text evidence="1">The sequence shown here is derived from an EMBL/GenBank/DDBJ whole genome shotgun (WGS) entry which is preliminary data.</text>
</comment>